<keyword evidence="6" id="KW-1185">Reference proteome</keyword>
<dbReference type="InterPro" id="IPR009057">
    <property type="entry name" value="Homeodomain-like_sf"/>
</dbReference>
<gene>
    <name evidence="5" type="ORF">H7F49_05510</name>
</gene>
<sequence>MPLASIPAYALYGEEDGPDRPAYAHIETIAARSSLHDWEIAPHRHHRSVQVLIVMTGEVEAALDSTRLRLAAPCHVTVPVGAVHGFRFAPASEGWVLTLDQAFAARARGPGDPLGRLLAGGGATTLPEPEARRIALLAAELLALAGVPHDAALFHAVAEALLRSLPREDADSAEDGGEDGRLARFRHLIETHLNGHRPVRFYAAALGMTERTLGRLCLRQLGCTPLEVIHRRVASEAQRLLRYTNATVAQVAEELGFADASYFSRFYLRTTGRRPSAERS</sequence>
<dbReference type="Pfam" id="PF12833">
    <property type="entry name" value="HTH_18"/>
    <property type="match status" value="1"/>
</dbReference>
<dbReference type="InterPro" id="IPR011051">
    <property type="entry name" value="RmlC_Cupin_sf"/>
</dbReference>
<feature type="domain" description="HTH araC/xylS-type" evidence="4">
    <location>
        <begin position="183"/>
        <end position="280"/>
    </location>
</feature>
<organism evidence="5 6">
    <name type="scientific">Novosphingobium aerophilum</name>
    <dbReference type="NCBI Taxonomy" id="2839843"/>
    <lineage>
        <taxon>Bacteria</taxon>
        <taxon>Pseudomonadati</taxon>
        <taxon>Pseudomonadota</taxon>
        <taxon>Alphaproteobacteria</taxon>
        <taxon>Sphingomonadales</taxon>
        <taxon>Sphingomonadaceae</taxon>
        <taxon>Novosphingobium</taxon>
    </lineage>
</organism>
<dbReference type="GO" id="GO:0003700">
    <property type="term" value="F:DNA-binding transcription factor activity"/>
    <property type="evidence" value="ECO:0007669"/>
    <property type="project" value="InterPro"/>
</dbReference>
<evidence type="ECO:0000256" key="2">
    <source>
        <dbReference type="ARBA" id="ARBA00023125"/>
    </source>
</evidence>
<dbReference type="SMART" id="SM00342">
    <property type="entry name" value="HTH_ARAC"/>
    <property type="match status" value="1"/>
</dbReference>
<dbReference type="Proteomes" id="UP000520156">
    <property type="component" value="Unassembled WGS sequence"/>
</dbReference>
<dbReference type="InterPro" id="IPR014710">
    <property type="entry name" value="RmlC-like_jellyroll"/>
</dbReference>
<evidence type="ECO:0000313" key="5">
    <source>
        <dbReference type="EMBL" id="MBC2651152.1"/>
    </source>
</evidence>
<dbReference type="SUPFAM" id="SSF51182">
    <property type="entry name" value="RmlC-like cupins"/>
    <property type="match status" value="1"/>
</dbReference>
<keyword evidence="3" id="KW-0804">Transcription</keyword>
<dbReference type="PANTHER" id="PTHR43280">
    <property type="entry name" value="ARAC-FAMILY TRANSCRIPTIONAL REGULATOR"/>
    <property type="match status" value="1"/>
</dbReference>
<accession>A0A7X1F674</accession>
<proteinExistence type="predicted"/>
<dbReference type="RefSeq" id="WP_185682576.1">
    <property type="nucleotide sequence ID" value="NZ_JACLAU010000005.1"/>
</dbReference>
<dbReference type="Gene3D" id="2.60.120.10">
    <property type="entry name" value="Jelly Rolls"/>
    <property type="match status" value="1"/>
</dbReference>
<dbReference type="PROSITE" id="PS01124">
    <property type="entry name" value="HTH_ARAC_FAMILY_2"/>
    <property type="match status" value="1"/>
</dbReference>
<evidence type="ECO:0000256" key="3">
    <source>
        <dbReference type="ARBA" id="ARBA00023163"/>
    </source>
</evidence>
<keyword evidence="1" id="KW-0805">Transcription regulation</keyword>
<dbReference type="Gene3D" id="1.10.10.60">
    <property type="entry name" value="Homeodomain-like"/>
    <property type="match status" value="1"/>
</dbReference>
<name>A0A7X1F674_9SPHN</name>
<dbReference type="CDD" id="cd06999">
    <property type="entry name" value="cupin_HpaA-like_N"/>
    <property type="match status" value="1"/>
</dbReference>
<protein>
    <submittedName>
        <fullName evidence="5">Helix-turn-helix domain-containing protein</fullName>
    </submittedName>
</protein>
<dbReference type="InterPro" id="IPR018060">
    <property type="entry name" value="HTH_AraC"/>
</dbReference>
<evidence type="ECO:0000256" key="1">
    <source>
        <dbReference type="ARBA" id="ARBA00023015"/>
    </source>
</evidence>
<comment type="caution">
    <text evidence="5">The sequence shown here is derived from an EMBL/GenBank/DDBJ whole genome shotgun (WGS) entry which is preliminary data.</text>
</comment>
<reference evidence="5 6" key="1">
    <citation type="submission" date="2020-08" db="EMBL/GenBank/DDBJ databases">
        <title>The genome sequence of Novosphingobium flavum 4Y4.</title>
        <authorList>
            <person name="Liu Y."/>
        </authorList>
    </citation>
    <scope>NUCLEOTIDE SEQUENCE [LARGE SCALE GENOMIC DNA]</scope>
    <source>
        <strain evidence="5 6">4Y4</strain>
    </source>
</reference>
<dbReference type="InterPro" id="IPR047264">
    <property type="entry name" value="Cupin_HpaA-like_N"/>
</dbReference>
<keyword evidence="2" id="KW-0238">DNA-binding</keyword>
<dbReference type="GO" id="GO:0043565">
    <property type="term" value="F:sequence-specific DNA binding"/>
    <property type="evidence" value="ECO:0007669"/>
    <property type="project" value="InterPro"/>
</dbReference>
<evidence type="ECO:0000313" key="6">
    <source>
        <dbReference type="Proteomes" id="UP000520156"/>
    </source>
</evidence>
<dbReference type="EMBL" id="JACLAU010000005">
    <property type="protein sequence ID" value="MBC2651152.1"/>
    <property type="molecule type" value="Genomic_DNA"/>
</dbReference>
<evidence type="ECO:0000259" key="4">
    <source>
        <dbReference type="PROSITE" id="PS01124"/>
    </source>
</evidence>
<dbReference type="SUPFAM" id="SSF46689">
    <property type="entry name" value="Homeodomain-like"/>
    <property type="match status" value="1"/>
</dbReference>
<dbReference type="PANTHER" id="PTHR43280:SF32">
    <property type="entry name" value="TRANSCRIPTIONAL REGULATORY PROTEIN"/>
    <property type="match status" value="1"/>
</dbReference>
<dbReference type="AlphaFoldDB" id="A0A7X1F674"/>